<evidence type="ECO:0000259" key="1">
    <source>
        <dbReference type="Pfam" id="PF00688"/>
    </source>
</evidence>
<dbReference type="EMBL" id="OC880496">
    <property type="protein sequence ID" value="CAD7641812.1"/>
    <property type="molecule type" value="Genomic_DNA"/>
</dbReference>
<feature type="non-terminal residue" evidence="2">
    <location>
        <position position="113"/>
    </location>
</feature>
<feature type="non-terminal residue" evidence="2">
    <location>
        <position position="1"/>
    </location>
</feature>
<dbReference type="AlphaFoldDB" id="A0A7R9LHY7"/>
<name>A0A7R9LHY7_9ACAR</name>
<keyword evidence="3" id="KW-1185">Reference proteome</keyword>
<protein>
    <recommendedName>
        <fullName evidence="1">TGF-beta propeptide domain-containing protein</fullName>
    </recommendedName>
</protein>
<evidence type="ECO:0000313" key="2">
    <source>
        <dbReference type="EMBL" id="CAD7641812.1"/>
    </source>
</evidence>
<dbReference type="EMBL" id="CAJPIZ010025921">
    <property type="protein sequence ID" value="CAG2118894.1"/>
    <property type="molecule type" value="Genomic_DNA"/>
</dbReference>
<dbReference type="Proteomes" id="UP000759131">
    <property type="component" value="Unassembled WGS sequence"/>
</dbReference>
<dbReference type="InterPro" id="IPR001111">
    <property type="entry name" value="TGF-b_propeptide"/>
</dbReference>
<evidence type="ECO:0000313" key="3">
    <source>
        <dbReference type="Proteomes" id="UP000759131"/>
    </source>
</evidence>
<gene>
    <name evidence="2" type="ORF">OSB1V03_LOCUS18844</name>
</gene>
<proteinExistence type="predicted"/>
<dbReference type="Gene3D" id="2.60.120.970">
    <property type="match status" value="1"/>
</dbReference>
<sequence length="113" mass="13328">EKVLNYVSDQKITFDEGWVTFNVTEPFIQWVSFPHNNLGLYLRIRAHTIERDIDPQEIGIIGTNGPKDRQPFTIAFFKSRGSGGRVRKVRQVSRKRQRSDVSFYDHDEWNPYL</sequence>
<dbReference type="OrthoDB" id="5987191at2759"/>
<feature type="domain" description="TGF-beta propeptide" evidence="1">
    <location>
        <begin position="4"/>
        <end position="76"/>
    </location>
</feature>
<reference evidence="2" key="1">
    <citation type="submission" date="2020-11" db="EMBL/GenBank/DDBJ databases">
        <authorList>
            <person name="Tran Van P."/>
        </authorList>
    </citation>
    <scope>NUCLEOTIDE SEQUENCE</scope>
</reference>
<dbReference type="Pfam" id="PF00688">
    <property type="entry name" value="TGFb_propeptide"/>
    <property type="match status" value="1"/>
</dbReference>
<accession>A0A7R9LHY7</accession>
<organism evidence="2">
    <name type="scientific">Medioppia subpectinata</name>
    <dbReference type="NCBI Taxonomy" id="1979941"/>
    <lineage>
        <taxon>Eukaryota</taxon>
        <taxon>Metazoa</taxon>
        <taxon>Ecdysozoa</taxon>
        <taxon>Arthropoda</taxon>
        <taxon>Chelicerata</taxon>
        <taxon>Arachnida</taxon>
        <taxon>Acari</taxon>
        <taxon>Acariformes</taxon>
        <taxon>Sarcoptiformes</taxon>
        <taxon>Oribatida</taxon>
        <taxon>Brachypylina</taxon>
        <taxon>Oppioidea</taxon>
        <taxon>Oppiidae</taxon>
        <taxon>Medioppia</taxon>
    </lineage>
</organism>